<dbReference type="InterPro" id="IPR000089">
    <property type="entry name" value="Biotin_lipoyl"/>
</dbReference>
<comment type="caution">
    <text evidence="2">The sequence shown here is derived from an EMBL/GenBank/DDBJ whole genome shotgun (WGS) entry which is preliminary data.</text>
</comment>
<dbReference type="Gene3D" id="2.40.50.100">
    <property type="match status" value="1"/>
</dbReference>
<keyword evidence="3" id="KW-1185">Reference proteome</keyword>
<dbReference type="CDD" id="cd06850">
    <property type="entry name" value="biotinyl_domain"/>
    <property type="match status" value="1"/>
</dbReference>
<organism evidence="2 3">
    <name type="scientific">Astrephomene gubernaculifera</name>
    <dbReference type="NCBI Taxonomy" id="47775"/>
    <lineage>
        <taxon>Eukaryota</taxon>
        <taxon>Viridiplantae</taxon>
        <taxon>Chlorophyta</taxon>
        <taxon>core chlorophytes</taxon>
        <taxon>Chlorophyceae</taxon>
        <taxon>CS clade</taxon>
        <taxon>Chlamydomonadales</taxon>
        <taxon>Astrephomenaceae</taxon>
        <taxon>Astrephomene</taxon>
    </lineage>
</organism>
<dbReference type="Proteomes" id="UP001054857">
    <property type="component" value="Unassembled WGS sequence"/>
</dbReference>
<dbReference type="Pfam" id="PF00364">
    <property type="entry name" value="Biotin_lipoyl"/>
    <property type="match status" value="1"/>
</dbReference>
<name>A0AAD3HGC8_9CHLO</name>
<evidence type="ECO:0000313" key="2">
    <source>
        <dbReference type="EMBL" id="GFR39633.1"/>
    </source>
</evidence>
<evidence type="ECO:0000259" key="1">
    <source>
        <dbReference type="Pfam" id="PF00364"/>
    </source>
</evidence>
<feature type="domain" description="Lipoyl-binding" evidence="1">
    <location>
        <begin position="172"/>
        <end position="226"/>
    </location>
</feature>
<dbReference type="AlphaFoldDB" id="A0AAD3HGC8"/>
<dbReference type="EMBL" id="BMAR01000001">
    <property type="protein sequence ID" value="GFR39633.1"/>
    <property type="molecule type" value="Genomic_DNA"/>
</dbReference>
<protein>
    <recommendedName>
        <fullName evidence="1">Lipoyl-binding domain-containing protein</fullName>
    </recommendedName>
</protein>
<evidence type="ECO:0000313" key="3">
    <source>
        <dbReference type="Proteomes" id="UP001054857"/>
    </source>
</evidence>
<sequence length="244" mass="25476">MLARTCAPQRPAGVVANRSLRAARVAPVSRLPVLRAAAAEPKKEVDTAVEEFDGPEVVPSTQQVSSFINTLCNETEIAEMHLKMSGFELKVKRSVAGSAAAPAFAPAAAAAPVAAAAAPAAAALPLAATLDLPMPVPTVEDTVDESLVYVNSPKVGIFRRGKYAAGKRVGKGNCVDVGAQLKKGQTLGYVEQLGTFVEVKTPIAGELVKVHLEDGKPVEYQQLIAEVAPFFGGADVGFGRQQFD</sequence>
<dbReference type="PANTHER" id="PTHR47597">
    <property type="entry name" value="IS A MEMBER OF THE PF|00364 BIOTIN-REQUIRING ENZYMES FAMILY-RELATED"/>
    <property type="match status" value="1"/>
</dbReference>
<dbReference type="InterPro" id="IPR011053">
    <property type="entry name" value="Single_hybrid_motif"/>
</dbReference>
<dbReference type="PANTHER" id="PTHR47597:SF1">
    <property type="entry name" value="IS A MEMBER OF THE PF|00364 BIOTIN-REQUIRING ENZYMES FAMILY-RELATED"/>
    <property type="match status" value="1"/>
</dbReference>
<dbReference type="SUPFAM" id="SSF51230">
    <property type="entry name" value="Single hybrid motif"/>
    <property type="match status" value="1"/>
</dbReference>
<dbReference type="InterPro" id="IPR053217">
    <property type="entry name" value="ACC_Biotin_Carrier"/>
</dbReference>
<reference evidence="2 3" key="1">
    <citation type="journal article" date="2021" name="Sci. Rep.">
        <title>Genome sequencing of the multicellular alga Astrephomene provides insights into convergent evolution of germ-soma differentiation.</title>
        <authorList>
            <person name="Yamashita S."/>
            <person name="Yamamoto K."/>
            <person name="Matsuzaki R."/>
            <person name="Suzuki S."/>
            <person name="Yamaguchi H."/>
            <person name="Hirooka S."/>
            <person name="Minakuchi Y."/>
            <person name="Miyagishima S."/>
            <person name="Kawachi M."/>
            <person name="Toyoda A."/>
            <person name="Nozaki H."/>
        </authorList>
    </citation>
    <scope>NUCLEOTIDE SEQUENCE [LARGE SCALE GENOMIC DNA]</scope>
    <source>
        <strain evidence="2 3">NIES-4017</strain>
    </source>
</reference>
<accession>A0AAD3HGC8</accession>
<gene>
    <name evidence="2" type="ORF">Agub_g99</name>
</gene>
<proteinExistence type="predicted"/>